<evidence type="ECO:0000313" key="7">
    <source>
        <dbReference type="EMBL" id="WLD58850.1"/>
    </source>
</evidence>
<dbReference type="PRINTS" id="PR00368">
    <property type="entry name" value="FADPNR"/>
</dbReference>
<dbReference type="GO" id="GO:0003955">
    <property type="term" value="F:NAD(P)H dehydrogenase (quinone) activity"/>
    <property type="evidence" value="ECO:0007669"/>
    <property type="project" value="TreeGrafter"/>
</dbReference>
<keyword evidence="4" id="KW-0274">FAD</keyword>
<comment type="similarity">
    <text evidence="2">Belongs to the NADH dehydrogenase family.</text>
</comment>
<evidence type="ECO:0000256" key="2">
    <source>
        <dbReference type="ARBA" id="ARBA00005272"/>
    </source>
</evidence>
<dbReference type="FunFam" id="3.50.50.100:FF:000001">
    <property type="entry name" value="NADH dehydrogenase"/>
    <property type="match status" value="1"/>
</dbReference>
<evidence type="ECO:0000256" key="4">
    <source>
        <dbReference type="ARBA" id="ARBA00022827"/>
    </source>
</evidence>
<dbReference type="InterPro" id="IPR036188">
    <property type="entry name" value="FAD/NAD-bd_sf"/>
</dbReference>
<organism evidence="7">
    <name type="scientific">Salinispirillum sp. LH 10-3-1</name>
    <dbReference type="NCBI Taxonomy" id="2952525"/>
    <lineage>
        <taxon>Bacteria</taxon>
        <taxon>Pseudomonadati</taxon>
        <taxon>Pseudomonadota</taxon>
        <taxon>Gammaproteobacteria</taxon>
        <taxon>Oceanospirillales</taxon>
        <taxon>Saccharospirillaceae</taxon>
        <taxon>Salinispirillum</taxon>
    </lineage>
</organism>
<proteinExistence type="inferred from homology"/>
<reference evidence="7" key="1">
    <citation type="submission" date="2022-07" db="EMBL/GenBank/DDBJ databases">
        <title>Complete genome sequence of Salinispirillum sp. LH10-3-1 capable of multiple carbohydrate inversion isolated from a soda lake.</title>
        <authorList>
            <person name="Liu J."/>
            <person name="Zhai Y."/>
            <person name="Zhang H."/>
            <person name="Yang H."/>
            <person name="Qu J."/>
            <person name="Li J."/>
        </authorList>
    </citation>
    <scope>NUCLEOTIDE SEQUENCE</scope>
    <source>
        <strain evidence="7">LH 10-3-1</strain>
    </source>
</reference>
<dbReference type="Pfam" id="PF07992">
    <property type="entry name" value="Pyr_redox_2"/>
    <property type="match status" value="1"/>
</dbReference>
<dbReference type="SUPFAM" id="SSF51905">
    <property type="entry name" value="FAD/NAD(P)-binding domain"/>
    <property type="match status" value="2"/>
</dbReference>
<dbReference type="PRINTS" id="PR00411">
    <property type="entry name" value="PNDRDTASEI"/>
</dbReference>
<accession>A0AB38YHP2</accession>
<name>A0AB38YHP2_9GAMM</name>
<evidence type="ECO:0000256" key="5">
    <source>
        <dbReference type="ARBA" id="ARBA00023002"/>
    </source>
</evidence>
<dbReference type="RefSeq" id="WP_370529885.1">
    <property type="nucleotide sequence ID" value="NZ_CP101717.1"/>
</dbReference>
<dbReference type="AlphaFoldDB" id="A0AB38YHP2"/>
<keyword evidence="3" id="KW-0285">Flavoprotein</keyword>
<evidence type="ECO:0000256" key="3">
    <source>
        <dbReference type="ARBA" id="ARBA00022630"/>
    </source>
</evidence>
<keyword evidence="5" id="KW-0560">Oxidoreductase</keyword>
<dbReference type="PANTHER" id="PTHR42913">
    <property type="entry name" value="APOPTOSIS-INDUCING FACTOR 1"/>
    <property type="match status" value="1"/>
</dbReference>
<sequence length="431" mass="47404">MHIVIVGGGAGGLGLATRLGRKLGKRKRAQITLVDRNQTHIWKPLLHEVATGSLDAGVDEVSYRAHAHNHHFRFVLGTMSQLDRTAKTITLSPLQSPEGKDVLPERTLNYDHLVLAIGSVSNDFGVEGIAEHCIFLDTHQQAERFRQRLVHGFLRLDQQLETFPEAQLNIAIVGGGATGVELAAELYNAAELFKVYGLDRVSLKHLKVTLLEAGQRILPALPDRIALSAQQELRALGVDVRTQAKVVKADDLGLHTADGELIASDLMVWAAGIKAPDFMHQIGGLETNRANQVVVNTHLNPADDAHIHVIGDCAACPLPDRKWVPPRAQSAHQMASLVYRNIVATLAGKPLKAFEYKDHGSLISLSHYSTVGSLMGNLTKGSMMIEGRLARVMYISLYRLHQLALHGWLRMILIAVVKRVNHILKPRLKLH</sequence>
<evidence type="ECO:0000256" key="1">
    <source>
        <dbReference type="ARBA" id="ARBA00001974"/>
    </source>
</evidence>
<comment type="cofactor">
    <cofactor evidence="1">
        <name>FAD</name>
        <dbReference type="ChEBI" id="CHEBI:57692"/>
    </cofactor>
</comment>
<dbReference type="InterPro" id="IPR051169">
    <property type="entry name" value="NADH-Q_oxidoreductase"/>
</dbReference>
<feature type="domain" description="FAD/NAD(P)-binding" evidence="6">
    <location>
        <begin position="1"/>
        <end position="335"/>
    </location>
</feature>
<dbReference type="GO" id="GO:0019646">
    <property type="term" value="P:aerobic electron transport chain"/>
    <property type="evidence" value="ECO:0007669"/>
    <property type="project" value="TreeGrafter"/>
</dbReference>
<dbReference type="Gene3D" id="3.50.50.100">
    <property type="match status" value="1"/>
</dbReference>
<dbReference type="PANTHER" id="PTHR42913:SF3">
    <property type="entry name" value="64 KDA MITOCHONDRIAL NADH DEHYDROGENASE (EUROFUNG)"/>
    <property type="match status" value="1"/>
</dbReference>
<evidence type="ECO:0000259" key="6">
    <source>
        <dbReference type="Pfam" id="PF07992"/>
    </source>
</evidence>
<protein>
    <submittedName>
        <fullName evidence="7">NAD(P)/FAD-dependent oxidoreductase</fullName>
    </submittedName>
</protein>
<dbReference type="EMBL" id="CP101717">
    <property type="protein sequence ID" value="WLD58850.1"/>
    <property type="molecule type" value="Genomic_DNA"/>
</dbReference>
<gene>
    <name evidence="7" type="ORF">NFC81_03400</name>
</gene>
<dbReference type="InterPro" id="IPR023753">
    <property type="entry name" value="FAD/NAD-binding_dom"/>
</dbReference>